<dbReference type="AlphaFoldDB" id="A0A7M7SWE8"/>
<reference evidence="13" key="1">
    <citation type="submission" date="2015-02" db="EMBL/GenBank/DDBJ databases">
        <title>Genome sequencing for Strongylocentrotus purpuratus.</title>
        <authorList>
            <person name="Murali S."/>
            <person name="Liu Y."/>
            <person name="Vee V."/>
            <person name="English A."/>
            <person name="Wang M."/>
            <person name="Skinner E."/>
            <person name="Han Y."/>
            <person name="Muzny D.M."/>
            <person name="Worley K.C."/>
            <person name="Gibbs R.A."/>
        </authorList>
    </citation>
    <scope>NUCLEOTIDE SEQUENCE</scope>
</reference>
<evidence type="ECO:0000259" key="9">
    <source>
        <dbReference type="PROSITE" id="PS50174"/>
    </source>
</evidence>
<name>A0A7M7SWE8_STRPU</name>
<dbReference type="GeneID" id="578674"/>
<feature type="region of interest" description="Disordered" evidence="8">
    <location>
        <begin position="506"/>
        <end position="531"/>
    </location>
</feature>
<dbReference type="FunCoup" id="A0A7M7SWE8">
    <property type="interactions" value="845"/>
</dbReference>
<evidence type="ECO:0000256" key="1">
    <source>
        <dbReference type="ARBA" id="ARBA00004123"/>
    </source>
</evidence>
<dbReference type="Pfam" id="PF11952">
    <property type="entry name" value="XTBD"/>
    <property type="match status" value="1"/>
</dbReference>
<feature type="domain" description="R3H" evidence="10">
    <location>
        <begin position="540"/>
        <end position="604"/>
    </location>
</feature>
<dbReference type="KEGG" id="spu:578674"/>
<evidence type="ECO:0000259" key="10">
    <source>
        <dbReference type="PROSITE" id="PS51061"/>
    </source>
</evidence>
<evidence type="ECO:0008006" key="14">
    <source>
        <dbReference type="Google" id="ProtNLM"/>
    </source>
</evidence>
<keyword evidence="4" id="KW-0347">Helicase</keyword>
<dbReference type="Pfam" id="PF01424">
    <property type="entry name" value="R3H"/>
    <property type="match status" value="1"/>
</dbReference>
<dbReference type="GO" id="GO:0005524">
    <property type="term" value="F:ATP binding"/>
    <property type="evidence" value="ECO:0007669"/>
    <property type="project" value="UniProtKB-KW"/>
</dbReference>
<evidence type="ECO:0000313" key="13">
    <source>
        <dbReference type="Proteomes" id="UP000007110"/>
    </source>
</evidence>
<dbReference type="GO" id="GO:0016787">
    <property type="term" value="F:hydrolase activity"/>
    <property type="evidence" value="ECO:0007669"/>
    <property type="project" value="UniProtKB-KW"/>
</dbReference>
<dbReference type="SUPFAM" id="SSF82708">
    <property type="entry name" value="R3H domain"/>
    <property type="match status" value="1"/>
</dbReference>
<dbReference type="PROSITE" id="PS50174">
    <property type="entry name" value="G_PATCH"/>
    <property type="match status" value="1"/>
</dbReference>
<accession>A0A7M7SWE8</accession>
<dbReference type="GO" id="GO:0005634">
    <property type="term" value="C:nucleus"/>
    <property type="evidence" value="ECO:0007669"/>
    <property type="project" value="UniProtKB-SubCell"/>
</dbReference>
<dbReference type="GO" id="GO:0004386">
    <property type="term" value="F:helicase activity"/>
    <property type="evidence" value="ECO:0007669"/>
    <property type="project" value="UniProtKB-KW"/>
</dbReference>
<reference evidence="12" key="2">
    <citation type="submission" date="2021-01" db="UniProtKB">
        <authorList>
            <consortium name="EnsemblMetazoa"/>
        </authorList>
    </citation>
    <scope>IDENTIFICATION</scope>
</reference>
<comment type="subcellular location">
    <subcellularLocation>
        <location evidence="1">Nucleus</location>
    </subcellularLocation>
</comment>
<keyword evidence="5" id="KW-0067">ATP-binding</keyword>
<evidence type="ECO:0000256" key="4">
    <source>
        <dbReference type="ARBA" id="ARBA00022806"/>
    </source>
</evidence>
<dbReference type="InterPro" id="IPR000467">
    <property type="entry name" value="G_patch_dom"/>
</dbReference>
<organism evidence="12 13">
    <name type="scientific">Strongylocentrotus purpuratus</name>
    <name type="common">Purple sea urchin</name>
    <dbReference type="NCBI Taxonomy" id="7668"/>
    <lineage>
        <taxon>Eukaryota</taxon>
        <taxon>Metazoa</taxon>
        <taxon>Echinodermata</taxon>
        <taxon>Eleutherozoa</taxon>
        <taxon>Echinozoa</taxon>
        <taxon>Echinoidea</taxon>
        <taxon>Euechinoidea</taxon>
        <taxon>Echinacea</taxon>
        <taxon>Camarodonta</taxon>
        <taxon>Echinidea</taxon>
        <taxon>Strongylocentrotidae</taxon>
        <taxon>Strongylocentrotus</taxon>
    </lineage>
</organism>
<feature type="domain" description="G-patch" evidence="9">
    <location>
        <begin position="482"/>
        <end position="531"/>
    </location>
</feature>
<evidence type="ECO:0000256" key="6">
    <source>
        <dbReference type="ARBA" id="ARBA00022884"/>
    </source>
</evidence>
<dbReference type="Pfam" id="PF01585">
    <property type="entry name" value="G-patch"/>
    <property type="match status" value="1"/>
</dbReference>
<evidence type="ECO:0000259" key="11">
    <source>
        <dbReference type="PROSITE" id="PS51827"/>
    </source>
</evidence>
<dbReference type="PANTHER" id="PTHR48430:SF1">
    <property type="entry name" value="PARTNER OF XRN-2 PROTEIN 1"/>
    <property type="match status" value="1"/>
</dbReference>
<dbReference type="SMART" id="SM00393">
    <property type="entry name" value="R3H"/>
    <property type="match status" value="1"/>
</dbReference>
<dbReference type="InterPro" id="IPR036867">
    <property type="entry name" value="R3H_dom_sf"/>
</dbReference>
<dbReference type="InterPro" id="IPR001374">
    <property type="entry name" value="R3H_dom"/>
</dbReference>
<dbReference type="OrthoDB" id="29523at2759"/>
<evidence type="ECO:0000256" key="5">
    <source>
        <dbReference type="ARBA" id="ARBA00022840"/>
    </source>
</evidence>
<evidence type="ECO:0000256" key="7">
    <source>
        <dbReference type="ARBA" id="ARBA00023242"/>
    </source>
</evidence>
<dbReference type="OMA" id="CKVPCEF"/>
<feature type="region of interest" description="Disordered" evidence="8">
    <location>
        <begin position="121"/>
        <end position="150"/>
    </location>
</feature>
<proteinExistence type="predicted"/>
<sequence>MADGTEELSVVVEKFRLINEPKNHWEARKKFLLNNWDDYPEMQLVSLSMVWANMQFDGCKYSPDLMDRVRDMAAGIFVQPSTTTSQLSSKVRPQEPALLTASSCRVQDEQPNEKHLMNCTTSQHPMSLGGVEASSSEQTAESREHSSAKDVNGDHIVISKDTLLFSLYPSDGNPKFDKLVKLCSKIKEKAVRGKTDKQIITMLWTLLNQPDCHNRYEYQQVNEDRQVQSWKTYFLIGETLCATNVSSSKKAGKEKAVMLLISLVKQHNVITLQESCEEEAGKLGFVYEIVYMNDKPPQGCMASTDQDLNQEQTEDQTIPSAEADFQTEDQKRISAESILESLPHQFATHDLNSFIFAAPKLRGFVLYESREDQEKLGYFNPVSTIVNSCSMCKVPCEFASEKCEIGLSTEGIVCTVFISHERIATGLALGSREAKHLAAHHAIKALKMTNPVLVKTMTGDGTEVNRDELTDHGPSKEAMLPETNVGHKLLKMMGWKGEGAGLGKREDGIANPVKATGSGSKTKEGLGCDMASLRNPHTKRLEDRKVWEYLQEFARSDREDELVFTSELSIDERKRIHGISLKLGLKSKSRGKGDSRYLIVGRKWSVDKLVQAVEEKGGSMGGYELHGPPL</sequence>
<dbReference type="SUPFAM" id="SSF54768">
    <property type="entry name" value="dsRNA-binding domain-like"/>
    <property type="match status" value="1"/>
</dbReference>
<evidence type="ECO:0000256" key="2">
    <source>
        <dbReference type="ARBA" id="ARBA00022741"/>
    </source>
</evidence>
<dbReference type="PANTHER" id="PTHR48430">
    <property type="entry name" value="PARTNER OF XRN-2 PROTEIN 1"/>
    <property type="match status" value="1"/>
</dbReference>
<dbReference type="InParanoid" id="A0A7M7SWE8"/>
<evidence type="ECO:0000313" key="12">
    <source>
        <dbReference type="EnsemblMetazoa" id="XP_030836159"/>
    </source>
</evidence>
<dbReference type="EnsemblMetazoa" id="XM_030980299">
    <property type="protein sequence ID" value="XP_030836159"/>
    <property type="gene ID" value="LOC578674"/>
</dbReference>
<keyword evidence="6" id="KW-0694">RNA-binding</keyword>
<dbReference type="RefSeq" id="XP_030836159.1">
    <property type="nucleotide sequence ID" value="XM_030980299.1"/>
</dbReference>
<keyword evidence="3" id="KW-0378">Hydrolase</keyword>
<dbReference type="SMART" id="SM00443">
    <property type="entry name" value="G_patch"/>
    <property type="match status" value="1"/>
</dbReference>
<keyword evidence="7" id="KW-0539">Nucleus</keyword>
<dbReference type="FunFam" id="3.30.1370.50:FF:000002">
    <property type="entry name" value="Immunoglobulin mu DNA-binding protein 2"/>
    <property type="match status" value="1"/>
</dbReference>
<evidence type="ECO:0000256" key="8">
    <source>
        <dbReference type="SAM" id="MobiDB-lite"/>
    </source>
</evidence>
<keyword evidence="13" id="KW-1185">Reference proteome</keyword>
<dbReference type="GO" id="GO:0003677">
    <property type="term" value="F:DNA binding"/>
    <property type="evidence" value="ECO:0007669"/>
    <property type="project" value="UniProtKB-ARBA"/>
</dbReference>
<dbReference type="PROSITE" id="PS51827">
    <property type="entry name" value="XTBD"/>
    <property type="match status" value="1"/>
</dbReference>
<protein>
    <recommendedName>
        <fullName evidence="14">NF-kappa-B-repressing factor</fullName>
    </recommendedName>
</protein>
<feature type="compositionally biased region" description="Basic and acidic residues" evidence="8">
    <location>
        <begin position="140"/>
        <end position="150"/>
    </location>
</feature>
<dbReference type="Gene3D" id="3.30.1370.50">
    <property type="entry name" value="R3H-like domain"/>
    <property type="match status" value="1"/>
</dbReference>
<dbReference type="PROSITE" id="PS51061">
    <property type="entry name" value="R3H"/>
    <property type="match status" value="1"/>
</dbReference>
<dbReference type="InterPro" id="IPR021859">
    <property type="entry name" value="XTBD"/>
</dbReference>
<dbReference type="GO" id="GO:0003723">
    <property type="term" value="F:RNA binding"/>
    <property type="evidence" value="ECO:0007669"/>
    <property type="project" value="UniProtKB-KW"/>
</dbReference>
<dbReference type="Proteomes" id="UP000007110">
    <property type="component" value="Unassembled WGS sequence"/>
</dbReference>
<evidence type="ECO:0000256" key="3">
    <source>
        <dbReference type="ARBA" id="ARBA00022801"/>
    </source>
</evidence>
<keyword evidence="2" id="KW-0547">Nucleotide-binding</keyword>
<feature type="domain" description="XRN2-binding (XTBD)" evidence="11">
    <location>
        <begin position="12"/>
        <end position="102"/>
    </location>
</feature>